<dbReference type="Gene3D" id="3.30.470.20">
    <property type="entry name" value="ATP-grasp fold, B domain"/>
    <property type="match status" value="1"/>
</dbReference>
<evidence type="ECO:0000313" key="1">
    <source>
        <dbReference type="EMBL" id="MBM6618215.1"/>
    </source>
</evidence>
<organism evidence="1 2">
    <name type="scientific">Bacillus suaedaesalsae</name>
    <dbReference type="NCBI Taxonomy" id="2810349"/>
    <lineage>
        <taxon>Bacteria</taxon>
        <taxon>Bacillati</taxon>
        <taxon>Bacillota</taxon>
        <taxon>Bacilli</taxon>
        <taxon>Bacillales</taxon>
        <taxon>Bacillaceae</taxon>
        <taxon>Bacillus</taxon>
    </lineage>
</organism>
<gene>
    <name evidence="1" type="ORF">JR050_11150</name>
</gene>
<keyword evidence="2" id="KW-1185">Reference proteome</keyword>
<sequence>MYKINIDHSTSTVRLPFHSKKYSYLTHTHVNLTYGIQEYRVFVVLDPSLSDGEIIVSANIIEKLSIPLEPLFDLKVLGQNGIKIGPYIGILAALSSEKLSRIVSSLTSYVHHYKQIGGSIIAFSLEGIDKKNQVIEGYLFNPQTRQWIKGNYPYPASLFSIVEANLTDKWQQFQSIMHHFKSELNDSVYNFPNFDKWDMYKMLKNEFHQHLPETVVYQSPLTIIEMLKKHRSVYIKPMNGRLGRLVYKVIKTKNGAIVQFGGRRREQDRYFSSKKQFMRFFYYSLKNDDYLIQQSISLLTYKQRVIDFRVILVKDHKKRWKILETVSRFGADQSIVSNISSGGRAEIAHKTFTERFHIPIELQKDLFQRIHNLVLNSIQKIESNGYHCGNIGFDIGIDQNFHLWIIEINNQNPDHYIALSANSAPLFYQARFHNMIYAKRLAGF</sequence>
<dbReference type="SUPFAM" id="SSF56059">
    <property type="entry name" value="Glutathione synthetase ATP-binding domain-like"/>
    <property type="match status" value="1"/>
</dbReference>
<proteinExistence type="predicted"/>
<comment type="caution">
    <text evidence="1">The sequence shown here is derived from an EMBL/GenBank/DDBJ whole genome shotgun (WGS) entry which is preliminary data.</text>
</comment>
<accession>A0ABS2DI98</accession>
<name>A0ABS2DI98_9BACI</name>
<protein>
    <submittedName>
        <fullName evidence="1">YheC/YheD family protein</fullName>
    </submittedName>
</protein>
<evidence type="ECO:0000313" key="2">
    <source>
        <dbReference type="Proteomes" id="UP001518925"/>
    </source>
</evidence>
<dbReference type="InterPro" id="IPR026838">
    <property type="entry name" value="YheC/D"/>
</dbReference>
<reference evidence="1 2" key="1">
    <citation type="submission" date="2021-02" db="EMBL/GenBank/DDBJ databases">
        <title>Bacillus sp. RD4P76, an endophyte from a halophyte.</title>
        <authorList>
            <person name="Sun J.-Q."/>
        </authorList>
    </citation>
    <scope>NUCLEOTIDE SEQUENCE [LARGE SCALE GENOMIC DNA]</scope>
    <source>
        <strain evidence="1 2">RD4P76</strain>
    </source>
</reference>
<dbReference type="Proteomes" id="UP001518925">
    <property type="component" value="Unassembled WGS sequence"/>
</dbReference>
<dbReference type="EMBL" id="JAFELM010000030">
    <property type="protein sequence ID" value="MBM6618215.1"/>
    <property type="molecule type" value="Genomic_DNA"/>
</dbReference>
<dbReference type="Pfam" id="PF14398">
    <property type="entry name" value="ATPgrasp_YheCD"/>
    <property type="match status" value="1"/>
</dbReference>
<dbReference type="RefSeq" id="WP_204203570.1">
    <property type="nucleotide sequence ID" value="NZ_JAFELM010000030.1"/>
</dbReference>